<dbReference type="AlphaFoldDB" id="A0A2G8KCY4"/>
<sequence length="195" mass="22003">MKAIKDNVTIAQHQESVVDVAGIKVKGGRFNNIKSRGNVKIVIIHKPSEGTHISLCSTEKVKYNDRIKIEGIPICGLLYGFKALTSNLWSEIGIYDVRDGTFIKRSILGFIAEWIFAEEVTCVTTDPVKNHIIVGTCSRDVYVFTDQLNYSHMIKLPDVIRESCDITVHRGSLLVCGNFFERQHMQSPWRNHGVN</sequence>
<dbReference type="SUPFAM" id="SSF50978">
    <property type="entry name" value="WD40 repeat-like"/>
    <property type="match status" value="1"/>
</dbReference>
<organism evidence="1 2">
    <name type="scientific">Stichopus japonicus</name>
    <name type="common">Sea cucumber</name>
    <dbReference type="NCBI Taxonomy" id="307972"/>
    <lineage>
        <taxon>Eukaryota</taxon>
        <taxon>Metazoa</taxon>
        <taxon>Echinodermata</taxon>
        <taxon>Eleutherozoa</taxon>
        <taxon>Echinozoa</taxon>
        <taxon>Holothuroidea</taxon>
        <taxon>Aspidochirotacea</taxon>
        <taxon>Aspidochirotida</taxon>
        <taxon>Stichopodidae</taxon>
        <taxon>Apostichopus</taxon>
    </lineage>
</organism>
<name>A0A2G8KCY4_STIJA</name>
<evidence type="ECO:0000313" key="1">
    <source>
        <dbReference type="EMBL" id="PIK45874.1"/>
    </source>
</evidence>
<evidence type="ECO:0000313" key="2">
    <source>
        <dbReference type="Proteomes" id="UP000230750"/>
    </source>
</evidence>
<comment type="caution">
    <text evidence="1">The sequence shown here is derived from an EMBL/GenBank/DDBJ whole genome shotgun (WGS) entry which is preliminary data.</text>
</comment>
<accession>A0A2G8KCY4</accession>
<keyword evidence="2" id="KW-1185">Reference proteome</keyword>
<protein>
    <submittedName>
        <fullName evidence="1">Uncharacterized protein</fullName>
    </submittedName>
</protein>
<proteinExistence type="predicted"/>
<reference evidence="1 2" key="1">
    <citation type="journal article" date="2017" name="PLoS Biol.">
        <title>The sea cucumber genome provides insights into morphological evolution and visceral regeneration.</title>
        <authorList>
            <person name="Zhang X."/>
            <person name="Sun L."/>
            <person name="Yuan J."/>
            <person name="Sun Y."/>
            <person name="Gao Y."/>
            <person name="Zhang L."/>
            <person name="Li S."/>
            <person name="Dai H."/>
            <person name="Hamel J.F."/>
            <person name="Liu C."/>
            <person name="Yu Y."/>
            <person name="Liu S."/>
            <person name="Lin W."/>
            <person name="Guo K."/>
            <person name="Jin S."/>
            <person name="Xu P."/>
            <person name="Storey K.B."/>
            <person name="Huan P."/>
            <person name="Zhang T."/>
            <person name="Zhou Y."/>
            <person name="Zhang J."/>
            <person name="Lin C."/>
            <person name="Li X."/>
            <person name="Xing L."/>
            <person name="Huo D."/>
            <person name="Sun M."/>
            <person name="Wang L."/>
            <person name="Mercier A."/>
            <person name="Li F."/>
            <person name="Yang H."/>
            <person name="Xiang J."/>
        </authorList>
    </citation>
    <scope>NUCLEOTIDE SEQUENCE [LARGE SCALE GENOMIC DNA]</scope>
    <source>
        <strain evidence="1">Shaxun</strain>
        <tissue evidence="1">Muscle</tissue>
    </source>
</reference>
<dbReference type="EMBL" id="MRZV01000679">
    <property type="protein sequence ID" value="PIK45874.1"/>
    <property type="molecule type" value="Genomic_DNA"/>
</dbReference>
<gene>
    <name evidence="1" type="ORF">BSL78_17253</name>
</gene>
<dbReference type="Proteomes" id="UP000230750">
    <property type="component" value="Unassembled WGS sequence"/>
</dbReference>
<dbReference type="InterPro" id="IPR036322">
    <property type="entry name" value="WD40_repeat_dom_sf"/>
</dbReference>